<evidence type="ECO:0000256" key="3">
    <source>
        <dbReference type="ARBA" id="ARBA00022598"/>
    </source>
</evidence>
<evidence type="ECO:0000313" key="12">
    <source>
        <dbReference type="Proteomes" id="UP000683246"/>
    </source>
</evidence>
<keyword evidence="4 10" id="KW-0547">Nucleotide-binding</keyword>
<dbReference type="PRINTS" id="PR01039">
    <property type="entry name" value="TRNASYNTHTRP"/>
</dbReference>
<dbReference type="CDD" id="cd00806">
    <property type="entry name" value="TrpRS_core"/>
    <property type="match status" value="1"/>
</dbReference>
<evidence type="ECO:0000256" key="7">
    <source>
        <dbReference type="ARBA" id="ARBA00023146"/>
    </source>
</evidence>
<dbReference type="SUPFAM" id="SSF52374">
    <property type="entry name" value="Nucleotidylyl transferase"/>
    <property type="match status" value="1"/>
</dbReference>
<evidence type="ECO:0000256" key="4">
    <source>
        <dbReference type="ARBA" id="ARBA00022741"/>
    </source>
</evidence>
<evidence type="ECO:0000256" key="8">
    <source>
        <dbReference type="ARBA" id="ARBA00049929"/>
    </source>
</evidence>
<dbReference type="Gene3D" id="3.40.50.620">
    <property type="entry name" value="HUPs"/>
    <property type="match status" value="1"/>
</dbReference>
<keyword evidence="6 10" id="KW-0648">Protein biosynthesis</keyword>
<evidence type="ECO:0000256" key="5">
    <source>
        <dbReference type="ARBA" id="ARBA00022840"/>
    </source>
</evidence>
<dbReference type="Pfam" id="PF00579">
    <property type="entry name" value="tRNA-synt_1b"/>
    <property type="match status" value="1"/>
</dbReference>
<dbReference type="Gene3D" id="1.10.240.10">
    <property type="entry name" value="Tyrosyl-Transfer RNA Synthetase"/>
    <property type="match status" value="1"/>
</dbReference>
<dbReference type="PANTHER" id="PTHR43766">
    <property type="entry name" value="TRYPTOPHAN--TRNA LIGASE, MITOCHONDRIAL"/>
    <property type="match status" value="1"/>
</dbReference>
<sequence length="331" mass="37680">MDVVLTGDRPTGKLHIGHYVGSLRKRVEIQGQFDESFIMIADTQALTDHALTPQKVRENVLEVMLDYLAVGLKPDLNRFFIQSLVPELAELTMYYMNFVTLSRLMRNPTVKSEMQQKGYGQQIPAGFLCYPVSQAADITAFKANLIPVGDDQLPMIEQTNEIVRRINHHFDKAVLCECKPLLSKVQRLPGIDGKGKMSKSLGNAIFLSDSNDEIRKKVMQMYTDPKHIRVEDPGHVEGNVVFMYLDAFDPQVDEVEVLKEDYRRGGLGDVVIKKRLIQVLVDIITPIREERLRLEKNKQELLSLLKDGSVYARHIAADTLKQVRDVLEINY</sequence>
<evidence type="ECO:0000256" key="2">
    <source>
        <dbReference type="ARBA" id="ARBA00013161"/>
    </source>
</evidence>
<dbReference type="NCBIfam" id="TIGR00233">
    <property type="entry name" value="trpS"/>
    <property type="match status" value="1"/>
</dbReference>
<dbReference type="AlphaFoldDB" id="A0A8J8SID6"/>
<evidence type="ECO:0000256" key="1">
    <source>
        <dbReference type="ARBA" id="ARBA00005594"/>
    </source>
</evidence>
<evidence type="ECO:0000256" key="10">
    <source>
        <dbReference type="RuleBase" id="RU363036"/>
    </source>
</evidence>
<dbReference type="KEGG" id="vpy:HZI73_19805"/>
<dbReference type="PROSITE" id="PS00178">
    <property type="entry name" value="AA_TRNA_LIGASE_I"/>
    <property type="match status" value="1"/>
</dbReference>
<keyword evidence="3 10" id="KW-0436">Ligase</keyword>
<dbReference type="GO" id="GO:0004830">
    <property type="term" value="F:tryptophan-tRNA ligase activity"/>
    <property type="evidence" value="ECO:0007669"/>
    <property type="project" value="UniProtKB-UniRule"/>
</dbReference>
<organism evidence="11 12">
    <name type="scientific">Vallitalea pronyensis</name>
    <dbReference type="NCBI Taxonomy" id="1348613"/>
    <lineage>
        <taxon>Bacteria</taxon>
        <taxon>Bacillati</taxon>
        <taxon>Bacillota</taxon>
        <taxon>Clostridia</taxon>
        <taxon>Lachnospirales</taxon>
        <taxon>Vallitaleaceae</taxon>
        <taxon>Vallitalea</taxon>
    </lineage>
</organism>
<proteinExistence type="inferred from homology"/>
<dbReference type="InterPro" id="IPR002306">
    <property type="entry name" value="Trp-tRNA-ligase"/>
</dbReference>
<comment type="catalytic activity">
    <reaction evidence="8">
        <text>tRNA(Trp) + L-tryptophan + ATP = L-tryptophyl-tRNA(Trp) + AMP + diphosphate + H(+)</text>
        <dbReference type="Rhea" id="RHEA:24080"/>
        <dbReference type="Rhea" id="RHEA-COMP:9671"/>
        <dbReference type="Rhea" id="RHEA-COMP:9705"/>
        <dbReference type="ChEBI" id="CHEBI:15378"/>
        <dbReference type="ChEBI" id="CHEBI:30616"/>
        <dbReference type="ChEBI" id="CHEBI:33019"/>
        <dbReference type="ChEBI" id="CHEBI:57912"/>
        <dbReference type="ChEBI" id="CHEBI:78442"/>
        <dbReference type="ChEBI" id="CHEBI:78535"/>
        <dbReference type="ChEBI" id="CHEBI:456215"/>
        <dbReference type="EC" id="6.1.1.2"/>
    </reaction>
</comment>
<protein>
    <recommendedName>
        <fullName evidence="2 9">Tryptophan--tRNA ligase</fullName>
        <ecNumber evidence="2 9">6.1.1.2</ecNumber>
    </recommendedName>
</protein>
<dbReference type="EC" id="6.1.1.2" evidence="2 9"/>
<accession>A0A8J8SID6</accession>
<evidence type="ECO:0000256" key="6">
    <source>
        <dbReference type="ARBA" id="ARBA00022917"/>
    </source>
</evidence>
<reference evidence="11" key="1">
    <citation type="submission" date="2020-07" db="EMBL/GenBank/DDBJ databases">
        <title>Vallitalea pronyensis genome.</title>
        <authorList>
            <person name="Postec A."/>
        </authorList>
    </citation>
    <scope>NUCLEOTIDE SEQUENCE</scope>
    <source>
        <strain evidence="11">FatNI3</strain>
    </source>
</reference>
<comment type="similarity">
    <text evidence="1 10">Belongs to the class-I aminoacyl-tRNA synthetase family.</text>
</comment>
<evidence type="ECO:0000313" key="11">
    <source>
        <dbReference type="EMBL" id="QUI24403.1"/>
    </source>
</evidence>
<dbReference type="FunFam" id="3.40.50.620:FF:000094">
    <property type="entry name" value="Tryptophan--tRNA ligase"/>
    <property type="match status" value="1"/>
</dbReference>
<dbReference type="InterPro" id="IPR014729">
    <property type="entry name" value="Rossmann-like_a/b/a_fold"/>
</dbReference>
<dbReference type="Proteomes" id="UP000683246">
    <property type="component" value="Chromosome"/>
</dbReference>
<evidence type="ECO:0000256" key="9">
    <source>
        <dbReference type="NCBIfam" id="TIGR00233"/>
    </source>
</evidence>
<dbReference type="InterPro" id="IPR001412">
    <property type="entry name" value="aa-tRNA-synth_I_CS"/>
</dbReference>
<dbReference type="GO" id="GO:0006436">
    <property type="term" value="P:tryptophanyl-tRNA aminoacylation"/>
    <property type="evidence" value="ECO:0007669"/>
    <property type="project" value="UniProtKB-UniRule"/>
</dbReference>
<keyword evidence="7 10" id="KW-0030">Aminoacyl-tRNA synthetase</keyword>
<dbReference type="FunFam" id="1.10.240.10:FF:000005">
    <property type="entry name" value="Tryptophan--tRNA ligase"/>
    <property type="match status" value="1"/>
</dbReference>
<dbReference type="PANTHER" id="PTHR43766:SF1">
    <property type="entry name" value="TRYPTOPHAN--TRNA LIGASE, MITOCHONDRIAL"/>
    <property type="match status" value="1"/>
</dbReference>
<dbReference type="GO" id="GO:0005829">
    <property type="term" value="C:cytosol"/>
    <property type="evidence" value="ECO:0007669"/>
    <property type="project" value="TreeGrafter"/>
</dbReference>
<name>A0A8J8SID6_9FIRM</name>
<dbReference type="InterPro" id="IPR050203">
    <property type="entry name" value="Trp-tRNA_synthetase"/>
</dbReference>
<keyword evidence="5 10" id="KW-0067">ATP-binding</keyword>
<dbReference type="InterPro" id="IPR002305">
    <property type="entry name" value="aa-tRNA-synth_Ic"/>
</dbReference>
<dbReference type="EMBL" id="CP058649">
    <property type="protein sequence ID" value="QUI24403.1"/>
    <property type="molecule type" value="Genomic_DNA"/>
</dbReference>
<keyword evidence="12" id="KW-1185">Reference proteome</keyword>
<gene>
    <name evidence="11" type="primary">trpS</name>
    <name evidence="11" type="ORF">HZI73_19805</name>
</gene>
<dbReference type="GO" id="GO:0005524">
    <property type="term" value="F:ATP binding"/>
    <property type="evidence" value="ECO:0007669"/>
    <property type="project" value="UniProtKB-KW"/>
</dbReference>
<dbReference type="RefSeq" id="WP_212695098.1">
    <property type="nucleotide sequence ID" value="NZ_CP058649.1"/>
</dbReference>